<evidence type="ECO:0000313" key="1">
    <source>
        <dbReference type="EMBL" id="CAG7821520.1"/>
    </source>
</evidence>
<evidence type="ECO:0000313" key="2">
    <source>
        <dbReference type="Proteomes" id="UP000708208"/>
    </source>
</evidence>
<sequence length="90" mass="9991">MLCFGFVEGGGSLGGGGAHLQICHIHGLSPPQDIEIPFYPSLPSPIFLSESEAHRHNFGELKRFPSEIEKSATNIRFVAQHMKNKDRFEV</sequence>
<keyword evidence="2" id="KW-1185">Reference proteome</keyword>
<proteinExistence type="predicted"/>
<protein>
    <submittedName>
        <fullName evidence="1">Uncharacterized protein</fullName>
    </submittedName>
</protein>
<reference evidence="1" key="1">
    <citation type="submission" date="2021-06" db="EMBL/GenBank/DDBJ databases">
        <authorList>
            <person name="Hodson N. C."/>
            <person name="Mongue J. A."/>
            <person name="Jaron S. K."/>
        </authorList>
    </citation>
    <scope>NUCLEOTIDE SEQUENCE</scope>
</reference>
<accession>A0A8J2KU94</accession>
<dbReference type="EMBL" id="CAJVCH010513557">
    <property type="protein sequence ID" value="CAG7821520.1"/>
    <property type="molecule type" value="Genomic_DNA"/>
</dbReference>
<name>A0A8J2KU94_9HEXA</name>
<feature type="non-terminal residue" evidence="1">
    <location>
        <position position="90"/>
    </location>
</feature>
<dbReference type="AlphaFoldDB" id="A0A8J2KU94"/>
<organism evidence="1 2">
    <name type="scientific">Allacma fusca</name>
    <dbReference type="NCBI Taxonomy" id="39272"/>
    <lineage>
        <taxon>Eukaryota</taxon>
        <taxon>Metazoa</taxon>
        <taxon>Ecdysozoa</taxon>
        <taxon>Arthropoda</taxon>
        <taxon>Hexapoda</taxon>
        <taxon>Collembola</taxon>
        <taxon>Symphypleona</taxon>
        <taxon>Sminthuridae</taxon>
        <taxon>Allacma</taxon>
    </lineage>
</organism>
<comment type="caution">
    <text evidence="1">The sequence shown here is derived from an EMBL/GenBank/DDBJ whole genome shotgun (WGS) entry which is preliminary data.</text>
</comment>
<gene>
    <name evidence="1" type="ORF">AFUS01_LOCUS31852</name>
</gene>
<dbReference type="Proteomes" id="UP000708208">
    <property type="component" value="Unassembled WGS sequence"/>
</dbReference>